<organism evidence="2">
    <name type="scientific">freshwater metagenome</name>
    <dbReference type="NCBI Taxonomy" id="449393"/>
    <lineage>
        <taxon>unclassified sequences</taxon>
        <taxon>metagenomes</taxon>
        <taxon>ecological metagenomes</taxon>
    </lineage>
</organism>
<accession>A0A6J6IM43</accession>
<proteinExistence type="predicted"/>
<dbReference type="EMBL" id="CAEZVF010000143">
    <property type="protein sequence ID" value="CAB4625545.1"/>
    <property type="molecule type" value="Genomic_DNA"/>
</dbReference>
<name>A0A6J6IM43_9ZZZZ</name>
<keyword evidence="1" id="KW-0812">Transmembrane</keyword>
<feature type="transmembrane region" description="Helical" evidence="1">
    <location>
        <begin position="41"/>
        <end position="59"/>
    </location>
</feature>
<gene>
    <name evidence="2" type="ORF">UFOPK1939_00905</name>
</gene>
<feature type="transmembrane region" description="Helical" evidence="1">
    <location>
        <begin position="95"/>
        <end position="114"/>
    </location>
</feature>
<reference evidence="2" key="1">
    <citation type="submission" date="2020-05" db="EMBL/GenBank/DDBJ databases">
        <authorList>
            <person name="Chiriac C."/>
            <person name="Salcher M."/>
            <person name="Ghai R."/>
            <person name="Kavagutti S V."/>
        </authorList>
    </citation>
    <scope>NUCLEOTIDE SEQUENCE</scope>
</reference>
<keyword evidence="1" id="KW-0472">Membrane</keyword>
<sequence length="131" mass="13974">MAIATLFPIAYLLGLPTPPIQAVLGLAAGVVIYQALNQPVVFFSLVTVFMTLFFLDILLKTKQQVMHGFTTLVNAFSVVALCAAIIWAANDAKGMSWPVLIGSAVVIVGGLLGLRPQLLKLPETPRTKPLS</sequence>
<dbReference type="AlphaFoldDB" id="A0A6J6IM43"/>
<evidence type="ECO:0000313" key="2">
    <source>
        <dbReference type="EMBL" id="CAB4625545.1"/>
    </source>
</evidence>
<evidence type="ECO:0000256" key="1">
    <source>
        <dbReference type="SAM" id="Phobius"/>
    </source>
</evidence>
<feature type="transmembrane region" description="Helical" evidence="1">
    <location>
        <begin position="71"/>
        <end position="89"/>
    </location>
</feature>
<keyword evidence="1" id="KW-1133">Transmembrane helix</keyword>
<protein>
    <submittedName>
        <fullName evidence="2">Unannotated protein</fullName>
    </submittedName>
</protein>